<feature type="region of interest" description="Disordered" evidence="1">
    <location>
        <begin position="994"/>
        <end position="1024"/>
    </location>
</feature>
<name>A0ABR1AMC7_POLSC</name>
<feature type="region of interest" description="Disordered" evidence="1">
    <location>
        <begin position="815"/>
        <end position="836"/>
    </location>
</feature>
<feature type="compositionally biased region" description="Basic and acidic residues" evidence="1">
    <location>
        <begin position="818"/>
        <end position="836"/>
    </location>
</feature>
<comment type="caution">
    <text evidence="2">The sequence shown here is derived from an EMBL/GenBank/DDBJ whole genome shotgun (WGS) entry which is preliminary data.</text>
</comment>
<dbReference type="Proteomes" id="UP001359485">
    <property type="component" value="Unassembled WGS sequence"/>
</dbReference>
<sequence>MVLVQDQYRQGNRRNFDAQLQLKQDPPKQFYSDLKGICGSSYDYKSNFSNNILGISCEDELLTSGNDTDEEEDNFYDINEFTDGIQDSRRYPRGLNWMKRSRNVRFEDSDINYVIESTETSSAENDFEDHRRSLSQEPVNMGHARPGLRSKWKSVDCYDSRYDGRPKSSPEKRSSGYLDLGAERRPVSMVEYDGGVTESRSRLRRKGSFVYHKGCGPHGDMDHICEEVKKQQQYKMDHRHSEGNRKKCHVKAKPTTPQTRKHICYPPNVADENLSKGYKKPYRDKQFDSFAYHVTGDHHYYQPEEYYDQRKSKMVLEAVQEQQEQFSDSTYKVPCTKFSSHGIPAEFTGLRVKDNLTNSCQSIWHCGSKGTPPSLWFHKMRSRRTRMNRLKTGWKKAFVQTVRDGSRNERVGVLVMGPKGPEFFSKNKRTLTNDQASEMNEMEPANKSYERMQVESKGVYPPSIEPRETTYPDKELPCPGDDTKVDEKLAHFSKNVSEIVKTSDQKFYKTLSSYEYQKHTEQFNEQQENSKEESRQREENDKKEVLQEVEGQMKNPGKEDEKSSWLTKFRHSNILSPRSHKPMKKINEESKAMADALNKQAKEFKETQLGLREPDDSLLKQLQHEFPPEEIKENEAKEHLSTWGMKLEDLREINQETTIFKELGHGDNSTVMRKLQQKIDNADQTNKIETETVRQTKKLLDNCAGDGISVGQKAEATMRRITESWSNGVRDNEIDGRETDRNLISEVFRDLVENGCAISQEESENLQNLFRRSNAEACSNEGVSETSSEILNEENNNIKENMSVQSIVGKLKINPSKTKKDDYGKEESRKTEKKTLVTDDTESCLNDFSIKKMFKLKNHLEEKIFKKVQGRGKSKKTVLEDKMKLLKETLPGIVAENEAAHLKQLKKYIDRYIERVEASTGLEFQKRHRSSYKSKDSVTTETSEIQIDARKILDIVNNPIKAVSSDVTIKIAKKLTDALVDERTYRGQRIRAPWTKAIKNSDPETEDDRCPQGGPTSGSDRWEDAEPTYFKQLKKMRNEHLNNIVLEVKRLRELLRFLDRCNRLTF</sequence>
<proteinExistence type="predicted"/>
<evidence type="ECO:0000313" key="3">
    <source>
        <dbReference type="Proteomes" id="UP001359485"/>
    </source>
</evidence>
<accession>A0ABR1AMC7</accession>
<feature type="region of interest" description="Disordered" evidence="1">
    <location>
        <begin position="520"/>
        <end position="583"/>
    </location>
</feature>
<feature type="compositionally biased region" description="Basic and acidic residues" evidence="1">
    <location>
        <begin position="520"/>
        <end position="546"/>
    </location>
</feature>
<feature type="compositionally biased region" description="Basic and acidic residues" evidence="1">
    <location>
        <begin position="161"/>
        <end position="174"/>
    </location>
</feature>
<gene>
    <name evidence="2" type="ORF">RUM44_002259</name>
</gene>
<reference evidence="2 3" key="1">
    <citation type="submission" date="2023-09" db="EMBL/GenBank/DDBJ databases">
        <title>Genomes of two closely related lineages of the louse Polyplax serrata with different host specificities.</title>
        <authorList>
            <person name="Martinu J."/>
            <person name="Tarabai H."/>
            <person name="Stefka J."/>
            <person name="Hypsa V."/>
        </authorList>
    </citation>
    <scope>NUCLEOTIDE SEQUENCE [LARGE SCALE GENOMIC DNA]</scope>
    <source>
        <strain evidence="2">98ZLc_SE</strain>
    </source>
</reference>
<evidence type="ECO:0000256" key="1">
    <source>
        <dbReference type="SAM" id="MobiDB-lite"/>
    </source>
</evidence>
<feature type="region of interest" description="Disordered" evidence="1">
    <location>
        <begin position="117"/>
        <end position="147"/>
    </location>
</feature>
<feature type="region of interest" description="Disordered" evidence="1">
    <location>
        <begin position="161"/>
        <end position="180"/>
    </location>
</feature>
<dbReference type="EMBL" id="JAWJWF010000047">
    <property type="protein sequence ID" value="KAK6622448.1"/>
    <property type="molecule type" value="Genomic_DNA"/>
</dbReference>
<protein>
    <submittedName>
        <fullName evidence="2">Uncharacterized protein</fullName>
    </submittedName>
</protein>
<organism evidence="2 3">
    <name type="scientific">Polyplax serrata</name>
    <name type="common">Common mouse louse</name>
    <dbReference type="NCBI Taxonomy" id="468196"/>
    <lineage>
        <taxon>Eukaryota</taxon>
        <taxon>Metazoa</taxon>
        <taxon>Ecdysozoa</taxon>
        <taxon>Arthropoda</taxon>
        <taxon>Hexapoda</taxon>
        <taxon>Insecta</taxon>
        <taxon>Pterygota</taxon>
        <taxon>Neoptera</taxon>
        <taxon>Paraneoptera</taxon>
        <taxon>Psocodea</taxon>
        <taxon>Troctomorpha</taxon>
        <taxon>Phthiraptera</taxon>
        <taxon>Anoplura</taxon>
        <taxon>Polyplacidae</taxon>
        <taxon>Polyplax</taxon>
    </lineage>
</organism>
<evidence type="ECO:0000313" key="2">
    <source>
        <dbReference type="EMBL" id="KAK6622448.1"/>
    </source>
</evidence>
<keyword evidence="3" id="KW-1185">Reference proteome</keyword>